<dbReference type="EMBL" id="UZAH01029174">
    <property type="protein sequence ID" value="VDP04662.1"/>
    <property type="molecule type" value="Genomic_DNA"/>
</dbReference>
<dbReference type="WBParaSite" id="HPBE_0001601101-mRNA-1">
    <property type="protein sequence ID" value="HPBE_0001601101-mRNA-1"/>
    <property type="gene ID" value="HPBE_0001601101"/>
</dbReference>
<gene>
    <name evidence="1" type="ORF">HPBE_LOCUS16010</name>
</gene>
<organism evidence="2 3">
    <name type="scientific">Heligmosomoides polygyrus</name>
    <name type="common">Parasitic roundworm</name>
    <dbReference type="NCBI Taxonomy" id="6339"/>
    <lineage>
        <taxon>Eukaryota</taxon>
        <taxon>Metazoa</taxon>
        <taxon>Ecdysozoa</taxon>
        <taxon>Nematoda</taxon>
        <taxon>Chromadorea</taxon>
        <taxon>Rhabditida</taxon>
        <taxon>Rhabditina</taxon>
        <taxon>Rhabditomorpha</taxon>
        <taxon>Strongyloidea</taxon>
        <taxon>Heligmosomidae</taxon>
        <taxon>Heligmosomoides</taxon>
    </lineage>
</organism>
<dbReference type="Proteomes" id="UP000050761">
    <property type="component" value="Unassembled WGS sequence"/>
</dbReference>
<reference evidence="3" key="2">
    <citation type="submission" date="2019-09" db="UniProtKB">
        <authorList>
            <consortium name="WormBaseParasite"/>
        </authorList>
    </citation>
    <scope>IDENTIFICATION</scope>
</reference>
<reference evidence="1 2" key="1">
    <citation type="submission" date="2018-11" db="EMBL/GenBank/DDBJ databases">
        <authorList>
            <consortium name="Pathogen Informatics"/>
        </authorList>
    </citation>
    <scope>NUCLEOTIDE SEQUENCE [LARGE SCALE GENOMIC DNA]</scope>
</reference>
<accession>A0A183G3L9</accession>
<sequence>MNFQICWVDGGEETIPSSGLHAERETRTLELDVVEGRSTSRSVFIQWRCLIRGGRVSGSLAAFIRLCVSLPITPVSNAIPRPRTDTRHTPHLTATDVDVGNRGSSRSHLLQRCRARLVGGRSVFGRRLAVPARNVAPRYDCS</sequence>
<evidence type="ECO:0000313" key="3">
    <source>
        <dbReference type="WBParaSite" id="HPBE_0001601101-mRNA-1"/>
    </source>
</evidence>
<keyword evidence="2" id="KW-1185">Reference proteome</keyword>
<evidence type="ECO:0000313" key="2">
    <source>
        <dbReference type="Proteomes" id="UP000050761"/>
    </source>
</evidence>
<evidence type="ECO:0000313" key="1">
    <source>
        <dbReference type="EMBL" id="VDP04662.1"/>
    </source>
</evidence>
<dbReference type="AlphaFoldDB" id="A0A183G3L9"/>
<name>A0A183G3L9_HELPZ</name>
<accession>A0A3P7ZVN7</accession>
<proteinExistence type="predicted"/>
<protein>
    <submittedName>
        <fullName evidence="1 3">Uncharacterized protein</fullName>
    </submittedName>
</protein>